<sequence length="510" mass="54868">MKFPWSGKVQLEPTTGENAKDSNVIERKIGLSKVGTIFASGASLFSDGYANAAIGPAGSIIKTYIYPDKFLKGSQNGSLLSSMAFAGIIVGQLSFGYISDKIGRKFGMLLCTGIVFVFSALQAASKGPGEQGTINALIAYRFFCGIGIGGEYPTGSVAAAESTENPGIKKNSQQRLFVLATNTMIDFAFVISYFVCLVCLWIFGLHHLNAVWRITLGLGCVPPLFLLYFRLKMVEPDAYKHNSMKNAPIPYLLLIKRYWLRLAAVSITWFLYDWITYPFGIYATSITDVVIPNGTLYETIGWGCLINFFYVPGTVVGAFVVDFIGPKYCMITGLCLQAIFGFALSGAYDKLVPNHIAGFAIMYGLFLSFGELGPGNCLGLLASKAIGPTAARGQLYGIAAAVGKVGAFIGTYTFPQIQASFGDVGTYGYNTGPFWLGSGLAIASAVITLIFIPNIKPDEMIREDAAFREYLAANGYDVSQIGIKDELFQVSVQDVSEGVGADADDKAIKA</sequence>
<keyword evidence="9" id="KW-1185">Reference proteome</keyword>
<dbReference type="FunFam" id="1.20.1250.20:FF:000140">
    <property type="entry name" value="Putative MFS phospholipid transporter"/>
    <property type="match status" value="1"/>
</dbReference>
<dbReference type="InterPro" id="IPR005828">
    <property type="entry name" value="MFS_sugar_transport-like"/>
</dbReference>
<feature type="transmembrane region" description="Helical" evidence="6">
    <location>
        <begin position="300"/>
        <end position="321"/>
    </location>
</feature>
<keyword evidence="2" id="KW-0813">Transport</keyword>
<dbReference type="PROSITE" id="PS50850">
    <property type="entry name" value="MFS"/>
    <property type="match status" value="1"/>
</dbReference>
<evidence type="ECO:0000256" key="2">
    <source>
        <dbReference type="ARBA" id="ARBA00022448"/>
    </source>
</evidence>
<feature type="transmembrane region" description="Helical" evidence="6">
    <location>
        <begin position="360"/>
        <end position="383"/>
    </location>
</feature>
<name>A0A1Y2B977_9TREE</name>
<keyword evidence="3 6" id="KW-0812">Transmembrane</keyword>
<dbReference type="PANTHER" id="PTHR23508:SF10">
    <property type="entry name" value="CARBOXYLIC ACID TRANSPORTER PROTEIN HOMOLOG"/>
    <property type="match status" value="1"/>
</dbReference>
<feature type="transmembrane region" description="Helical" evidence="6">
    <location>
        <begin position="395"/>
        <end position="414"/>
    </location>
</feature>
<dbReference type="Gene3D" id="1.20.1250.20">
    <property type="entry name" value="MFS general substrate transporter like domains"/>
    <property type="match status" value="1"/>
</dbReference>
<keyword evidence="5 6" id="KW-0472">Membrane</keyword>
<evidence type="ECO:0000259" key="7">
    <source>
        <dbReference type="PROSITE" id="PS50850"/>
    </source>
</evidence>
<feature type="transmembrane region" description="Helical" evidence="6">
    <location>
        <begin position="79"/>
        <end position="99"/>
    </location>
</feature>
<dbReference type="InterPro" id="IPR020846">
    <property type="entry name" value="MFS_dom"/>
</dbReference>
<reference evidence="8 9" key="1">
    <citation type="submission" date="2016-07" db="EMBL/GenBank/DDBJ databases">
        <title>Pervasive Adenine N6-methylation of Active Genes in Fungi.</title>
        <authorList>
            <consortium name="DOE Joint Genome Institute"/>
            <person name="Mondo S.J."/>
            <person name="Dannebaum R.O."/>
            <person name="Kuo R.C."/>
            <person name="Labutti K."/>
            <person name="Haridas S."/>
            <person name="Kuo A."/>
            <person name="Salamov A."/>
            <person name="Ahrendt S.R."/>
            <person name="Lipzen A."/>
            <person name="Sullivan W."/>
            <person name="Andreopoulos W.B."/>
            <person name="Clum A."/>
            <person name="Lindquist E."/>
            <person name="Daum C."/>
            <person name="Ramamoorthy G.K."/>
            <person name="Gryganskyi A."/>
            <person name="Culley D."/>
            <person name="Magnuson J.K."/>
            <person name="James T.Y."/>
            <person name="O'Malley M.A."/>
            <person name="Stajich J.E."/>
            <person name="Spatafora J.W."/>
            <person name="Visel A."/>
            <person name="Grigoriev I.V."/>
        </authorList>
    </citation>
    <scope>NUCLEOTIDE SEQUENCE [LARGE SCALE GENOMIC DNA]</scope>
    <source>
        <strain evidence="8 9">68-887.2</strain>
    </source>
</reference>
<dbReference type="InterPro" id="IPR036259">
    <property type="entry name" value="MFS_trans_sf"/>
</dbReference>
<evidence type="ECO:0000256" key="5">
    <source>
        <dbReference type="ARBA" id="ARBA00023136"/>
    </source>
</evidence>
<evidence type="ECO:0000256" key="4">
    <source>
        <dbReference type="ARBA" id="ARBA00022989"/>
    </source>
</evidence>
<feature type="transmembrane region" description="Helical" evidence="6">
    <location>
        <begin position="105"/>
        <end position="124"/>
    </location>
</feature>
<feature type="domain" description="Major facilitator superfamily (MFS) profile" evidence="7">
    <location>
        <begin position="36"/>
        <end position="456"/>
    </location>
</feature>
<feature type="transmembrane region" description="Helical" evidence="6">
    <location>
        <begin position="176"/>
        <end position="204"/>
    </location>
</feature>
<evidence type="ECO:0000313" key="8">
    <source>
        <dbReference type="EMBL" id="ORY31398.1"/>
    </source>
</evidence>
<dbReference type="Pfam" id="PF00083">
    <property type="entry name" value="Sugar_tr"/>
    <property type="match status" value="2"/>
</dbReference>
<evidence type="ECO:0000313" key="9">
    <source>
        <dbReference type="Proteomes" id="UP000193986"/>
    </source>
</evidence>
<feature type="transmembrane region" description="Helical" evidence="6">
    <location>
        <begin position="328"/>
        <end position="348"/>
    </location>
</feature>
<gene>
    <name evidence="8" type="ORF">BCR39DRAFT_526462</name>
</gene>
<dbReference type="InParanoid" id="A0A1Y2B977"/>
<dbReference type="STRING" id="71784.A0A1Y2B977"/>
<dbReference type="FunCoup" id="A0A1Y2B977">
    <property type="interactions" value="30"/>
</dbReference>
<comment type="subcellular location">
    <subcellularLocation>
        <location evidence="1">Membrane</location>
        <topology evidence="1">Multi-pass membrane protein</topology>
    </subcellularLocation>
</comment>
<evidence type="ECO:0000256" key="3">
    <source>
        <dbReference type="ARBA" id="ARBA00022692"/>
    </source>
</evidence>
<dbReference type="GO" id="GO:0005886">
    <property type="term" value="C:plasma membrane"/>
    <property type="evidence" value="ECO:0007669"/>
    <property type="project" value="TreeGrafter"/>
</dbReference>
<organism evidence="8 9">
    <name type="scientific">Naematelia encephala</name>
    <dbReference type="NCBI Taxonomy" id="71784"/>
    <lineage>
        <taxon>Eukaryota</taxon>
        <taxon>Fungi</taxon>
        <taxon>Dikarya</taxon>
        <taxon>Basidiomycota</taxon>
        <taxon>Agaricomycotina</taxon>
        <taxon>Tremellomycetes</taxon>
        <taxon>Tremellales</taxon>
        <taxon>Naemateliaceae</taxon>
        <taxon>Naematelia</taxon>
    </lineage>
</organism>
<comment type="caution">
    <text evidence="8">The sequence shown here is derived from an EMBL/GenBank/DDBJ whole genome shotgun (WGS) entry which is preliminary data.</text>
</comment>
<evidence type="ECO:0000256" key="1">
    <source>
        <dbReference type="ARBA" id="ARBA00004141"/>
    </source>
</evidence>
<dbReference type="GO" id="GO:0046943">
    <property type="term" value="F:carboxylic acid transmembrane transporter activity"/>
    <property type="evidence" value="ECO:0007669"/>
    <property type="project" value="TreeGrafter"/>
</dbReference>
<accession>A0A1Y2B977</accession>
<dbReference type="AlphaFoldDB" id="A0A1Y2B977"/>
<protein>
    <submittedName>
        <fullName evidence="8">Phospholipid transporter</fullName>
    </submittedName>
</protein>
<dbReference type="OrthoDB" id="2261376at2759"/>
<feature type="transmembrane region" description="Helical" evidence="6">
    <location>
        <begin position="210"/>
        <end position="229"/>
    </location>
</feature>
<dbReference type="Proteomes" id="UP000193986">
    <property type="component" value="Unassembled WGS sequence"/>
</dbReference>
<feature type="transmembrane region" description="Helical" evidence="6">
    <location>
        <begin position="434"/>
        <end position="452"/>
    </location>
</feature>
<dbReference type="SUPFAM" id="SSF103473">
    <property type="entry name" value="MFS general substrate transporter"/>
    <property type="match status" value="1"/>
</dbReference>
<proteinExistence type="predicted"/>
<dbReference type="EMBL" id="MCFC01000015">
    <property type="protein sequence ID" value="ORY31398.1"/>
    <property type="molecule type" value="Genomic_DNA"/>
</dbReference>
<keyword evidence="4 6" id="KW-1133">Transmembrane helix</keyword>
<evidence type="ECO:0000256" key="6">
    <source>
        <dbReference type="SAM" id="Phobius"/>
    </source>
</evidence>
<dbReference type="PANTHER" id="PTHR23508">
    <property type="entry name" value="CARBOXYLIC ACID TRANSPORTER PROTEIN HOMOLOG"/>
    <property type="match status" value="1"/>
</dbReference>